<evidence type="ECO:0000313" key="3">
    <source>
        <dbReference type="EMBL" id="TFZ43145.1"/>
    </source>
</evidence>
<feature type="transmembrane region" description="Helical" evidence="1">
    <location>
        <begin position="155"/>
        <end position="176"/>
    </location>
</feature>
<keyword evidence="1" id="KW-0472">Membrane</keyword>
<evidence type="ECO:0000313" key="4">
    <source>
        <dbReference type="Proteomes" id="UP000296883"/>
    </source>
</evidence>
<dbReference type="Pfam" id="PF22564">
    <property type="entry name" value="HAAS"/>
    <property type="match status" value="1"/>
</dbReference>
<evidence type="ECO:0000256" key="1">
    <source>
        <dbReference type="SAM" id="Phobius"/>
    </source>
</evidence>
<dbReference type="Proteomes" id="UP000297725">
    <property type="component" value="Unassembled WGS sequence"/>
</dbReference>
<reference evidence="2 4" key="2">
    <citation type="journal article" date="2020" name="Int. J. Syst. Evol. Microbiol.">
        <title>Vagococcus xieshaowenii sp. nov., isolated from snow finch (Montifringilla taczanowskii) cloacal content.</title>
        <authorList>
            <person name="Ge Y."/>
            <person name="Yang J."/>
            <person name="Lai X.H."/>
            <person name="Zhang G."/>
            <person name="Jin D."/>
            <person name="Lu S."/>
            <person name="Wang B."/>
            <person name="Huang Y."/>
            <person name="Huang Y."/>
            <person name="Ren Z."/>
            <person name="Zhang X."/>
            <person name="Xu J."/>
        </authorList>
    </citation>
    <scope>NUCLEOTIDE SEQUENCE [LARGE SCALE GENOMIC DNA]</scope>
    <source>
        <strain evidence="4">personal::cf-49</strain>
        <strain evidence="2">Personal::cf-49</strain>
    </source>
</reference>
<accession>A0AAJ5EFX7</accession>
<dbReference type="AlphaFoldDB" id="A0AAJ5EFX7"/>
<name>A0AAJ5EFX7_9ENTE</name>
<protein>
    <submittedName>
        <fullName evidence="3">DUF1700 domain-containing protein</fullName>
    </submittedName>
</protein>
<feature type="transmembrane region" description="Helical" evidence="1">
    <location>
        <begin position="182"/>
        <end position="204"/>
    </location>
</feature>
<organism evidence="3 5">
    <name type="scientific">Vagococcus xieshaowenii</name>
    <dbReference type="NCBI Taxonomy" id="2562451"/>
    <lineage>
        <taxon>Bacteria</taxon>
        <taxon>Bacillati</taxon>
        <taxon>Bacillota</taxon>
        <taxon>Bacilli</taxon>
        <taxon>Lactobacillales</taxon>
        <taxon>Enterococcaceae</taxon>
        <taxon>Vagococcus</taxon>
    </lineage>
</organism>
<evidence type="ECO:0000313" key="2">
    <source>
        <dbReference type="EMBL" id="QCA28965.1"/>
    </source>
</evidence>
<keyword evidence="1" id="KW-0812">Transmembrane</keyword>
<gene>
    <name evidence="3" type="ORF">E4031_00830</name>
    <name evidence="2" type="ORF">E4Z98_06405</name>
</gene>
<reference evidence="3 5" key="1">
    <citation type="submission" date="2019-03" db="EMBL/GenBank/DDBJ databases">
        <title>Vagococcus sp. was isolated fron gut of Carduelis flavirostris.</title>
        <authorList>
            <person name="Ge Y."/>
        </authorList>
    </citation>
    <scope>NUCLEOTIDE SEQUENCE [LARGE SCALE GENOMIC DNA]</scope>
    <source>
        <strain evidence="3 5">CF-210</strain>
    </source>
</reference>
<evidence type="ECO:0000313" key="5">
    <source>
        <dbReference type="Proteomes" id="UP000297725"/>
    </source>
</evidence>
<feature type="transmembrane region" description="Helical" evidence="1">
    <location>
        <begin position="129"/>
        <end position="148"/>
    </location>
</feature>
<keyword evidence="1" id="KW-1133">Transmembrane helix</keyword>
<dbReference type="EMBL" id="SRHU01000005">
    <property type="protein sequence ID" value="TFZ43145.1"/>
    <property type="molecule type" value="Genomic_DNA"/>
</dbReference>
<keyword evidence="4" id="KW-1185">Reference proteome</keyword>
<proteinExistence type="predicted"/>
<dbReference type="EMBL" id="CP038865">
    <property type="protein sequence ID" value="QCA28965.1"/>
    <property type="molecule type" value="Genomic_DNA"/>
</dbReference>
<sequence>MSLSFVTHLYYDTRNEHLGDYSMYEHTYLQKLNDALINIPSKEKTLILTYYQELIHKEHLTDQSEETIIQALGDPVIIAAAILKKNRAKTSQSPYEQQGWQEWSDQGMDDKFDTKKSKRTRPYSKLQRVLQILGLLFINLTLMFWLFLCIGILIVCGWIVSITFVISPIILIAAYFTPYLTYPLFSLSIGCVLFGLGIVGCYLCKTLTKYFWRVTKYYFYANLHVLRGDY</sequence>
<dbReference type="Proteomes" id="UP000296883">
    <property type="component" value="Chromosome"/>
</dbReference>